<proteinExistence type="inferred from homology"/>
<keyword evidence="2" id="KW-0479">Metal-binding</keyword>
<dbReference type="InterPro" id="IPR006913">
    <property type="entry name" value="CENP-V/GFA"/>
</dbReference>
<evidence type="ECO:0000256" key="2">
    <source>
        <dbReference type="ARBA" id="ARBA00022723"/>
    </source>
</evidence>
<dbReference type="Proteomes" id="UP001595476">
    <property type="component" value="Unassembled WGS sequence"/>
</dbReference>
<comment type="caution">
    <text evidence="5">The sequence shown here is derived from an EMBL/GenBank/DDBJ whole genome shotgun (WGS) entry which is preliminary data.</text>
</comment>
<sequence>MSVRQAQCYCGAIKMEVFLDDDPEVRVVCRDDACIRYGQQLYFVDKKRFSLVDGAQDLSVFQIESHNLKILFCRHCGQQTHMRWLTDGKIGVNRRLIQEEPVEIIEQPCDLCADSYEAFE</sequence>
<evidence type="ECO:0000256" key="3">
    <source>
        <dbReference type="ARBA" id="ARBA00022833"/>
    </source>
</evidence>
<dbReference type="RefSeq" id="WP_386722395.1">
    <property type="nucleotide sequence ID" value="NZ_JBHRSZ010000007.1"/>
</dbReference>
<dbReference type="InterPro" id="IPR052355">
    <property type="entry name" value="CENP-V-like"/>
</dbReference>
<comment type="similarity">
    <text evidence="1">Belongs to the Gfa family.</text>
</comment>
<dbReference type="InterPro" id="IPR011057">
    <property type="entry name" value="Mss4-like_sf"/>
</dbReference>
<accession>A0ABV7HF21</accession>
<evidence type="ECO:0000313" key="5">
    <source>
        <dbReference type="EMBL" id="MFC3152464.1"/>
    </source>
</evidence>
<dbReference type="PANTHER" id="PTHR28620:SF1">
    <property type="entry name" value="CENP-V_GFA DOMAIN-CONTAINING PROTEIN"/>
    <property type="match status" value="1"/>
</dbReference>
<keyword evidence="3" id="KW-0862">Zinc</keyword>
<feature type="domain" description="CENP-V/GFA" evidence="4">
    <location>
        <begin position="4"/>
        <end position="117"/>
    </location>
</feature>
<organism evidence="5 6">
    <name type="scientific">Litoribrevibacter euphylliae</name>
    <dbReference type="NCBI Taxonomy" id="1834034"/>
    <lineage>
        <taxon>Bacteria</taxon>
        <taxon>Pseudomonadati</taxon>
        <taxon>Pseudomonadota</taxon>
        <taxon>Gammaproteobacteria</taxon>
        <taxon>Oceanospirillales</taxon>
        <taxon>Oceanospirillaceae</taxon>
        <taxon>Litoribrevibacter</taxon>
    </lineage>
</organism>
<dbReference type="SUPFAM" id="SSF51316">
    <property type="entry name" value="Mss4-like"/>
    <property type="match status" value="1"/>
</dbReference>
<evidence type="ECO:0000313" key="6">
    <source>
        <dbReference type="Proteomes" id="UP001595476"/>
    </source>
</evidence>
<evidence type="ECO:0000259" key="4">
    <source>
        <dbReference type="PROSITE" id="PS51891"/>
    </source>
</evidence>
<evidence type="ECO:0000256" key="1">
    <source>
        <dbReference type="ARBA" id="ARBA00005495"/>
    </source>
</evidence>
<reference evidence="6" key="1">
    <citation type="journal article" date="2019" name="Int. J. Syst. Evol. Microbiol.">
        <title>The Global Catalogue of Microorganisms (GCM) 10K type strain sequencing project: providing services to taxonomists for standard genome sequencing and annotation.</title>
        <authorList>
            <consortium name="The Broad Institute Genomics Platform"/>
            <consortium name="The Broad Institute Genome Sequencing Center for Infectious Disease"/>
            <person name="Wu L."/>
            <person name="Ma J."/>
        </authorList>
    </citation>
    <scope>NUCLEOTIDE SEQUENCE [LARGE SCALE GENOMIC DNA]</scope>
    <source>
        <strain evidence="6">KCTC 52438</strain>
    </source>
</reference>
<protein>
    <recommendedName>
        <fullName evidence="4">CENP-V/GFA domain-containing protein</fullName>
    </recommendedName>
</protein>
<dbReference type="PROSITE" id="PS51891">
    <property type="entry name" value="CENP_V_GFA"/>
    <property type="match status" value="1"/>
</dbReference>
<dbReference type="EMBL" id="JBHRSZ010000007">
    <property type="protein sequence ID" value="MFC3152464.1"/>
    <property type="molecule type" value="Genomic_DNA"/>
</dbReference>
<keyword evidence="6" id="KW-1185">Reference proteome</keyword>
<dbReference type="PANTHER" id="PTHR28620">
    <property type="entry name" value="CENTROMERE PROTEIN V"/>
    <property type="match status" value="1"/>
</dbReference>
<name>A0ABV7HF21_9GAMM</name>
<dbReference type="Pfam" id="PF04828">
    <property type="entry name" value="GFA"/>
    <property type="match status" value="1"/>
</dbReference>
<gene>
    <name evidence="5" type="ORF">ACFOEK_15620</name>
</gene>
<dbReference type="Gene3D" id="2.170.150.70">
    <property type="match status" value="1"/>
</dbReference>